<dbReference type="Pfam" id="PF14218">
    <property type="entry name" value="COP23"/>
    <property type="match status" value="1"/>
</dbReference>
<protein>
    <recommendedName>
        <fullName evidence="5">Circadian oscillating protein COP23</fullName>
    </recommendedName>
</protein>
<evidence type="ECO:0000256" key="2">
    <source>
        <dbReference type="SAM" id="SignalP"/>
    </source>
</evidence>
<accession>A0A2T1GLA1</accession>
<evidence type="ECO:0000256" key="1">
    <source>
        <dbReference type="SAM" id="MobiDB-lite"/>
    </source>
</evidence>
<evidence type="ECO:0000313" key="4">
    <source>
        <dbReference type="Proteomes" id="UP000238937"/>
    </source>
</evidence>
<dbReference type="InterPro" id="IPR025478">
    <property type="entry name" value="COP23"/>
</dbReference>
<feature type="chain" id="PRO_5015746835" description="Circadian oscillating protein COP23" evidence="2">
    <location>
        <begin position="25"/>
        <end position="232"/>
    </location>
</feature>
<reference evidence="3 4" key="1">
    <citation type="submission" date="2018-03" db="EMBL/GenBank/DDBJ databases">
        <title>The ancient ancestry and fast evolution of plastids.</title>
        <authorList>
            <person name="Moore K.R."/>
            <person name="Magnabosco C."/>
            <person name="Momper L."/>
            <person name="Gold D.A."/>
            <person name="Bosak T."/>
            <person name="Fournier G.P."/>
        </authorList>
    </citation>
    <scope>NUCLEOTIDE SEQUENCE [LARGE SCALE GENOMIC DNA]</scope>
    <source>
        <strain evidence="3 4">CCALA 037</strain>
    </source>
</reference>
<keyword evidence="2" id="KW-0732">Signal</keyword>
<dbReference type="RefSeq" id="WP_106300561.1">
    <property type="nucleotide sequence ID" value="NZ_PVWO01000029.1"/>
</dbReference>
<dbReference type="EMBL" id="PVWO01000029">
    <property type="protein sequence ID" value="PSB58600.1"/>
    <property type="molecule type" value="Genomic_DNA"/>
</dbReference>
<proteinExistence type="predicted"/>
<keyword evidence="4" id="KW-1185">Reference proteome</keyword>
<name>A0A2T1GLA1_9CYAN</name>
<gene>
    <name evidence="3" type="ORF">C7B77_04020</name>
</gene>
<feature type="region of interest" description="Disordered" evidence="1">
    <location>
        <begin position="201"/>
        <end position="232"/>
    </location>
</feature>
<dbReference type="OrthoDB" id="515781at2"/>
<evidence type="ECO:0000313" key="3">
    <source>
        <dbReference type="EMBL" id="PSB58600.1"/>
    </source>
</evidence>
<dbReference type="AlphaFoldDB" id="A0A2T1GLA1"/>
<sequence length="232" mass="25486">MKISLKIWSWAILGAVLTASSAGAQYGPPTPKTSVPSGGNQTRFRCESVNNQSTVTYYPIDRPGDRYPWAVPSTMGSNWNANKRCSEISRRLEEYRRDGLRELRTEVKNNYDTVCVTTERNGECRIVFTVPKGRDAISTRDSVFRNLTMADNGQRTTGVSTFVDGGNSGFGDILGTFGGNNSTSLPVQSRDSIDLRPFLSTADGGTATQLRSPTANQQSTNDAKKLNPNRFR</sequence>
<organism evidence="3 4">
    <name type="scientific">Chamaesiphon polymorphus CCALA 037</name>
    <dbReference type="NCBI Taxonomy" id="2107692"/>
    <lineage>
        <taxon>Bacteria</taxon>
        <taxon>Bacillati</taxon>
        <taxon>Cyanobacteriota</taxon>
        <taxon>Cyanophyceae</taxon>
        <taxon>Gomontiellales</taxon>
        <taxon>Chamaesiphonaceae</taxon>
        <taxon>Chamaesiphon</taxon>
    </lineage>
</organism>
<feature type="compositionally biased region" description="Polar residues" evidence="1">
    <location>
        <begin position="206"/>
        <end position="221"/>
    </location>
</feature>
<dbReference type="Proteomes" id="UP000238937">
    <property type="component" value="Unassembled WGS sequence"/>
</dbReference>
<comment type="caution">
    <text evidence="3">The sequence shown here is derived from an EMBL/GenBank/DDBJ whole genome shotgun (WGS) entry which is preliminary data.</text>
</comment>
<feature type="signal peptide" evidence="2">
    <location>
        <begin position="1"/>
        <end position="24"/>
    </location>
</feature>
<evidence type="ECO:0008006" key="5">
    <source>
        <dbReference type="Google" id="ProtNLM"/>
    </source>
</evidence>